<dbReference type="PANTHER" id="PTHR42039">
    <property type="entry name" value="PUTATIVE (AFU_ORTHOLOGUE AFUA_3G02940)-RELATED"/>
    <property type="match status" value="1"/>
</dbReference>
<gene>
    <name evidence="3" type="ORF">T310_4931</name>
</gene>
<accession>A0A0F4YSD7</accession>
<dbReference type="GO" id="GO:0005576">
    <property type="term" value="C:extracellular region"/>
    <property type="evidence" value="ECO:0007669"/>
    <property type="project" value="InterPro"/>
</dbReference>
<proteinExistence type="predicted"/>
<dbReference type="InterPro" id="IPR038903">
    <property type="entry name" value="Allergen_Asp_f_4"/>
</dbReference>
<keyword evidence="4" id="KW-1185">Reference proteome</keyword>
<evidence type="ECO:0000313" key="4">
    <source>
        <dbReference type="Proteomes" id="UP000053958"/>
    </source>
</evidence>
<organism evidence="3 4">
    <name type="scientific">Rasamsonia emersonii (strain ATCC 16479 / CBS 393.64 / IMI 116815)</name>
    <dbReference type="NCBI Taxonomy" id="1408163"/>
    <lineage>
        <taxon>Eukaryota</taxon>
        <taxon>Fungi</taxon>
        <taxon>Dikarya</taxon>
        <taxon>Ascomycota</taxon>
        <taxon>Pezizomycotina</taxon>
        <taxon>Eurotiomycetes</taxon>
        <taxon>Eurotiomycetidae</taxon>
        <taxon>Eurotiales</taxon>
        <taxon>Trichocomaceae</taxon>
        <taxon>Rasamsonia</taxon>
    </lineage>
</organism>
<dbReference type="GO" id="GO:0019863">
    <property type="term" value="F:IgE binding"/>
    <property type="evidence" value="ECO:0007669"/>
    <property type="project" value="InterPro"/>
</dbReference>
<feature type="signal peptide" evidence="2">
    <location>
        <begin position="1"/>
        <end position="18"/>
    </location>
</feature>
<reference evidence="3 4" key="1">
    <citation type="submission" date="2015-04" db="EMBL/GenBank/DDBJ databases">
        <authorList>
            <person name="Heijne W.H."/>
            <person name="Fedorova N.D."/>
            <person name="Nierman W.C."/>
            <person name="Vollebregt A.W."/>
            <person name="Zhao Z."/>
            <person name="Wu L."/>
            <person name="Kumar M."/>
            <person name="Stam H."/>
            <person name="van den Berg M.A."/>
            <person name="Pel H.J."/>
        </authorList>
    </citation>
    <scope>NUCLEOTIDE SEQUENCE [LARGE SCALE GENOMIC DNA]</scope>
    <source>
        <strain evidence="3 4">CBS 393.64</strain>
    </source>
</reference>
<dbReference type="RefSeq" id="XP_013327637.1">
    <property type="nucleotide sequence ID" value="XM_013472183.1"/>
</dbReference>
<dbReference type="AlphaFoldDB" id="A0A0F4YSD7"/>
<evidence type="ECO:0000256" key="2">
    <source>
        <dbReference type="SAM" id="SignalP"/>
    </source>
</evidence>
<protein>
    <submittedName>
        <fullName evidence="3">Allergen Asp f 4</fullName>
    </submittedName>
</protein>
<feature type="chain" id="PRO_5002481952" evidence="2">
    <location>
        <begin position="19"/>
        <end position="303"/>
    </location>
</feature>
<name>A0A0F4YSD7_RASE3</name>
<sequence>MQLKNSLVLLTALTAGSAVARLHGHERRHQHHQRNVEERGVGDVVTATIDGQVVSWINEWSGVAPTAAAEASSSSSAPAESSAIPTASATSSSSSGTATGFGARTSPHGSGINYVGNVGNPWGSNIIQISENEVSKYKYTLKFLGDSITEPWTVVFWNKIGPDGKLDGWYGYSALQFQINPGETKYVACDEDTQGAFGAAPGNTLPKDADGGWASSWGEFDFGNSQNGGWSGFDVSVIQAQNAGLPIQGLKICDAANENTCSSIASRLSNVVNAYTNKEAAEGGIGGNIPPGPLALNVYLNYH</sequence>
<dbReference type="Proteomes" id="UP000053958">
    <property type="component" value="Unassembled WGS sequence"/>
</dbReference>
<dbReference type="GeneID" id="25317278"/>
<dbReference type="STRING" id="1408163.A0A0F4YSD7"/>
<keyword evidence="2" id="KW-0732">Signal</keyword>
<dbReference type="Pfam" id="PF25312">
    <property type="entry name" value="Allergen_Asp_f_4"/>
    <property type="match status" value="1"/>
</dbReference>
<dbReference type="OrthoDB" id="4226032at2759"/>
<feature type="region of interest" description="Disordered" evidence="1">
    <location>
        <begin position="75"/>
        <end position="103"/>
    </location>
</feature>
<evidence type="ECO:0000256" key="1">
    <source>
        <dbReference type="SAM" id="MobiDB-lite"/>
    </source>
</evidence>
<dbReference type="PANTHER" id="PTHR42039:SF2">
    <property type="entry name" value="ALLERGEN ASP F4 (AFU_ORTHOLOGUE AFUA_2G03830)-RELATED"/>
    <property type="match status" value="1"/>
</dbReference>
<comment type="caution">
    <text evidence="3">The sequence shown here is derived from an EMBL/GenBank/DDBJ whole genome shotgun (WGS) entry which is preliminary data.</text>
</comment>
<dbReference type="EMBL" id="LASV01000209">
    <property type="protein sequence ID" value="KKA21025.1"/>
    <property type="molecule type" value="Genomic_DNA"/>
</dbReference>
<evidence type="ECO:0000313" key="3">
    <source>
        <dbReference type="EMBL" id="KKA21025.1"/>
    </source>
</evidence>